<organism evidence="7 8">
    <name type="scientific">Runella rosea</name>
    <dbReference type="NCBI Taxonomy" id="2259595"/>
    <lineage>
        <taxon>Bacteria</taxon>
        <taxon>Pseudomonadati</taxon>
        <taxon>Bacteroidota</taxon>
        <taxon>Cytophagia</taxon>
        <taxon>Cytophagales</taxon>
        <taxon>Spirosomataceae</taxon>
        <taxon>Runella</taxon>
    </lineage>
</organism>
<name>A0A344TJB0_9BACT</name>
<gene>
    <name evidence="7" type="ORF">DR864_13710</name>
</gene>
<dbReference type="AlphaFoldDB" id="A0A344TJB0"/>
<evidence type="ECO:0000256" key="1">
    <source>
        <dbReference type="ARBA" id="ARBA00004651"/>
    </source>
</evidence>
<evidence type="ECO:0000256" key="2">
    <source>
        <dbReference type="ARBA" id="ARBA00022475"/>
    </source>
</evidence>
<dbReference type="Proteomes" id="UP000251993">
    <property type="component" value="Chromosome"/>
</dbReference>
<dbReference type="KEGG" id="run:DR864_13710"/>
<keyword evidence="4 6" id="KW-1133">Transmembrane helix</keyword>
<feature type="transmembrane region" description="Helical" evidence="6">
    <location>
        <begin position="254"/>
        <end position="272"/>
    </location>
</feature>
<sequence length="347" mass="38265">MKNILKYCLSLAIAGGLMWYVFKDMDLAAMWAKFENANHWWLILVTLFTIIAAWSRAYRWNMLLEPLGFKPSSFDSTVAVFTGYFANQLIPRAGEVTRCGTLNRLERVPVNVSFGTVVAERVFDVISLLALIGLAFILEFNRLSDFFMSLFGEKLGMGSSNGSGRIVLLGSVAVLGIGIAVAAWWFYRNNAERLRQNSLFAKIEGFVLGLVEGLLSVRKLRNPWAFVFHTVLIWTMYLLSSYVCFFVLPESSHLTLLAGLTVLIMSGLGMSAPVQGGIGPYHILVSSALVLYGLSKENGLALATYIHGTQMILMLLLGGIAFIITLVKSPKAESQTSLSHSISNKNV</sequence>
<accession>A0A344TJB0</accession>
<dbReference type="PANTHER" id="PTHR39087">
    <property type="entry name" value="UPF0104 MEMBRANE PROTEIN MJ1595"/>
    <property type="match status" value="1"/>
</dbReference>
<feature type="transmembrane region" description="Helical" evidence="6">
    <location>
        <begin position="302"/>
        <end position="327"/>
    </location>
</feature>
<dbReference type="RefSeq" id="WP_114067513.1">
    <property type="nucleotide sequence ID" value="NZ_CP030850.1"/>
</dbReference>
<keyword evidence="5 6" id="KW-0472">Membrane</keyword>
<keyword evidence="3 6" id="KW-0812">Transmembrane</keyword>
<proteinExistence type="predicted"/>
<evidence type="ECO:0000313" key="7">
    <source>
        <dbReference type="EMBL" id="AXE18731.1"/>
    </source>
</evidence>
<dbReference type="InterPro" id="IPR022791">
    <property type="entry name" value="L-PG_synthase/AglD"/>
</dbReference>
<protein>
    <submittedName>
        <fullName evidence="7">TIGR00374 family protein</fullName>
    </submittedName>
</protein>
<dbReference type="PANTHER" id="PTHR39087:SF2">
    <property type="entry name" value="UPF0104 MEMBRANE PROTEIN MJ1595"/>
    <property type="match status" value="1"/>
</dbReference>
<evidence type="ECO:0000256" key="6">
    <source>
        <dbReference type="SAM" id="Phobius"/>
    </source>
</evidence>
<dbReference type="GO" id="GO:0005886">
    <property type="term" value="C:plasma membrane"/>
    <property type="evidence" value="ECO:0007669"/>
    <property type="project" value="UniProtKB-SubCell"/>
</dbReference>
<dbReference type="Pfam" id="PF03706">
    <property type="entry name" value="LPG_synthase_TM"/>
    <property type="match status" value="1"/>
</dbReference>
<keyword evidence="8" id="KW-1185">Reference proteome</keyword>
<evidence type="ECO:0000256" key="5">
    <source>
        <dbReference type="ARBA" id="ARBA00023136"/>
    </source>
</evidence>
<dbReference type="EMBL" id="CP030850">
    <property type="protein sequence ID" value="AXE18731.1"/>
    <property type="molecule type" value="Genomic_DNA"/>
</dbReference>
<comment type="subcellular location">
    <subcellularLocation>
        <location evidence="1">Cell membrane</location>
        <topology evidence="1">Multi-pass membrane protein</topology>
    </subcellularLocation>
</comment>
<evidence type="ECO:0000256" key="4">
    <source>
        <dbReference type="ARBA" id="ARBA00022989"/>
    </source>
</evidence>
<dbReference type="NCBIfam" id="TIGR00374">
    <property type="entry name" value="flippase-like domain"/>
    <property type="match status" value="1"/>
</dbReference>
<keyword evidence="2" id="KW-1003">Cell membrane</keyword>
<dbReference type="OrthoDB" id="9812094at2"/>
<feature type="transmembrane region" description="Helical" evidence="6">
    <location>
        <begin position="199"/>
        <end position="217"/>
    </location>
</feature>
<feature type="transmembrane region" description="Helical" evidence="6">
    <location>
        <begin position="39"/>
        <end position="58"/>
    </location>
</feature>
<feature type="transmembrane region" description="Helical" evidence="6">
    <location>
        <begin position="223"/>
        <end position="247"/>
    </location>
</feature>
<feature type="transmembrane region" description="Helical" evidence="6">
    <location>
        <begin position="166"/>
        <end position="187"/>
    </location>
</feature>
<evidence type="ECO:0000313" key="8">
    <source>
        <dbReference type="Proteomes" id="UP000251993"/>
    </source>
</evidence>
<feature type="transmembrane region" description="Helical" evidence="6">
    <location>
        <begin position="122"/>
        <end position="140"/>
    </location>
</feature>
<evidence type="ECO:0000256" key="3">
    <source>
        <dbReference type="ARBA" id="ARBA00022692"/>
    </source>
</evidence>
<reference evidence="7 8" key="1">
    <citation type="submission" date="2018-07" db="EMBL/GenBank/DDBJ databases">
        <title>Genome sequencing of Runella.</title>
        <authorList>
            <person name="Baek M.-G."/>
            <person name="Yi H."/>
        </authorList>
    </citation>
    <scope>NUCLEOTIDE SEQUENCE [LARGE SCALE GENOMIC DNA]</scope>
    <source>
        <strain evidence="7 8">HYN0085</strain>
    </source>
</reference>